<dbReference type="STRING" id="97972.A0A2V1E8F9"/>
<protein>
    <recommendedName>
        <fullName evidence="1">DUF7587 domain-containing protein</fullName>
    </recommendedName>
</protein>
<name>A0A2V1E8F9_9PLEO</name>
<dbReference type="EMBL" id="KZ805307">
    <property type="protein sequence ID" value="PVI06837.1"/>
    <property type="molecule type" value="Genomic_DNA"/>
</dbReference>
<dbReference type="Pfam" id="PF24494">
    <property type="entry name" value="DUF7587"/>
    <property type="match status" value="1"/>
</dbReference>
<organism evidence="2 3">
    <name type="scientific">Periconia macrospinosa</name>
    <dbReference type="NCBI Taxonomy" id="97972"/>
    <lineage>
        <taxon>Eukaryota</taxon>
        <taxon>Fungi</taxon>
        <taxon>Dikarya</taxon>
        <taxon>Ascomycota</taxon>
        <taxon>Pezizomycotina</taxon>
        <taxon>Dothideomycetes</taxon>
        <taxon>Pleosporomycetidae</taxon>
        <taxon>Pleosporales</taxon>
        <taxon>Massarineae</taxon>
        <taxon>Periconiaceae</taxon>
        <taxon>Periconia</taxon>
    </lineage>
</organism>
<dbReference type="Proteomes" id="UP000244855">
    <property type="component" value="Unassembled WGS sequence"/>
</dbReference>
<dbReference type="OrthoDB" id="88561at2759"/>
<dbReference type="InterPro" id="IPR056009">
    <property type="entry name" value="DUF7587"/>
</dbReference>
<dbReference type="PANTHER" id="PTHR40781">
    <property type="match status" value="1"/>
</dbReference>
<proteinExistence type="predicted"/>
<dbReference type="PANTHER" id="PTHR40781:SF1">
    <property type="match status" value="1"/>
</dbReference>
<gene>
    <name evidence="2" type="ORF">DM02DRAFT_491944</name>
</gene>
<dbReference type="AlphaFoldDB" id="A0A2V1E8F9"/>
<accession>A0A2V1E8F9</accession>
<evidence type="ECO:0000313" key="2">
    <source>
        <dbReference type="EMBL" id="PVI06837.1"/>
    </source>
</evidence>
<evidence type="ECO:0000259" key="1">
    <source>
        <dbReference type="Pfam" id="PF24494"/>
    </source>
</evidence>
<keyword evidence="3" id="KW-1185">Reference proteome</keyword>
<evidence type="ECO:0000313" key="3">
    <source>
        <dbReference type="Proteomes" id="UP000244855"/>
    </source>
</evidence>
<reference evidence="2 3" key="1">
    <citation type="journal article" date="2018" name="Sci. Rep.">
        <title>Comparative genomics provides insights into the lifestyle and reveals functional heterogeneity of dark septate endophytic fungi.</title>
        <authorList>
            <person name="Knapp D.G."/>
            <person name="Nemeth J.B."/>
            <person name="Barry K."/>
            <person name="Hainaut M."/>
            <person name="Henrissat B."/>
            <person name="Johnson J."/>
            <person name="Kuo A."/>
            <person name="Lim J.H.P."/>
            <person name="Lipzen A."/>
            <person name="Nolan M."/>
            <person name="Ohm R.A."/>
            <person name="Tamas L."/>
            <person name="Grigoriev I.V."/>
            <person name="Spatafora J.W."/>
            <person name="Nagy L.G."/>
            <person name="Kovacs G.M."/>
        </authorList>
    </citation>
    <scope>NUCLEOTIDE SEQUENCE [LARGE SCALE GENOMIC DNA]</scope>
    <source>
        <strain evidence="2 3">DSE2036</strain>
    </source>
</reference>
<sequence>RYAFSTGFSAKNHTTILNYLSALSRFGLAHLTRQTNISSPFISVYDDKKHAEAVARYFAEVYEEDTVVVTVDTRYFARGPVFRAVDLVEGSKGWLHWGEYLVMYRIPPQAIRDETVVGRGHAQKWKGVGVIG</sequence>
<feature type="non-terminal residue" evidence="2">
    <location>
        <position position="1"/>
    </location>
</feature>
<feature type="non-terminal residue" evidence="2">
    <location>
        <position position="132"/>
    </location>
</feature>
<feature type="domain" description="DUF7587" evidence="1">
    <location>
        <begin position="23"/>
        <end position="113"/>
    </location>
</feature>